<dbReference type="Proteomes" id="UP000824048">
    <property type="component" value="Unassembled WGS sequence"/>
</dbReference>
<accession>A0A9D2ENG0</accession>
<evidence type="ECO:0000313" key="2">
    <source>
        <dbReference type="Proteomes" id="UP000824048"/>
    </source>
</evidence>
<proteinExistence type="predicted"/>
<gene>
    <name evidence="1" type="ORF">H9811_00205</name>
</gene>
<protein>
    <submittedName>
        <fullName evidence="1">Rhamnan synthesis F family protein</fullName>
    </submittedName>
</protein>
<dbReference type="EMBL" id="DXBP01000002">
    <property type="protein sequence ID" value="HIZ40963.1"/>
    <property type="molecule type" value="Genomic_DNA"/>
</dbReference>
<reference evidence="1" key="1">
    <citation type="journal article" date="2021" name="PeerJ">
        <title>Extensive microbial diversity within the chicken gut microbiome revealed by metagenomics and culture.</title>
        <authorList>
            <person name="Gilroy R."/>
            <person name="Ravi A."/>
            <person name="Getino M."/>
            <person name="Pursley I."/>
            <person name="Horton D.L."/>
            <person name="Alikhan N.F."/>
            <person name="Baker D."/>
            <person name="Gharbi K."/>
            <person name="Hall N."/>
            <person name="Watson M."/>
            <person name="Adriaenssens E.M."/>
            <person name="Foster-Nyarko E."/>
            <person name="Jarju S."/>
            <person name="Secka A."/>
            <person name="Antonio M."/>
            <person name="Oren A."/>
            <person name="Chaudhuri R.R."/>
            <person name="La Ragione R."/>
            <person name="Hildebrand F."/>
            <person name="Pallen M.J."/>
        </authorList>
    </citation>
    <scope>NUCLEOTIDE SEQUENCE</scope>
    <source>
        <strain evidence="1">ChiSxjej1B13-11774</strain>
    </source>
</reference>
<evidence type="ECO:0000313" key="1">
    <source>
        <dbReference type="EMBL" id="HIZ40963.1"/>
    </source>
</evidence>
<dbReference type="AlphaFoldDB" id="A0A9D2ENG0"/>
<sequence length="469" mass="53397">MKRLVIYFHYDAQGSLDEPCRFAIRALCTEAELVLVTNGTLSRESRDWVVGVGLRLIERENTGFDVGAYRQALLALGRETVSGYEELILMNYTLAGPVCSLKPMLDAMQTHPELDFWGLTRHYAMRSRRFGGQVPEHLQSHFLAIRQNMMQADAFWDYWQKMELPRSYEESVIRHETRFTRYFSELGYTWDSYVQTEDLKSVFVNPIMACPKELLENRGCPFFKRRSFFTPYEDELRRTDGLAARELYEYLKGRTGYPVDALLQSLLRTQPLSSLAKNLHWHYIVGEDGGNPSISLQTQGLALVRLIVPERDTVTDWYLRQSVQSAEKQIAQAAALFERNPLLGVLSPALPLWPEALRFVRQEWQANRKELSGQVSVSMGEDPPPAPCAGWALVRRAAFPQGIPVGKAIQDIWLLPLLAQQNGYYSATFESASQAAARTEHLCMYARAASEPAAVVRQLGRLVKHKLKG</sequence>
<dbReference type="InterPro" id="IPR007739">
    <property type="entry name" value="RgpF"/>
</dbReference>
<comment type="caution">
    <text evidence="1">The sequence shown here is derived from an EMBL/GenBank/DDBJ whole genome shotgun (WGS) entry which is preliminary data.</text>
</comment>
<name>A0A9D2ENG0_9FIRM</name>
<dbReference type="Pfam" id="PF05045">
    <property type="entry name" value="RgpF"/>
    <property type="match status" value="1"/>
</dbReference>
<reference evidence="1" key="2">
    <citation type="submission" date="2021-04" db="EMBL/GenBank/DDBJ databases">
        <authorList>
            <person name="Gilroy R."/>
        </authorList>
    </citation>
    <scope>NUCLEOTIDE SEQUENCE</scope>
    <source>
        <strain evidence="1">ChiSxjej1B13-11774</strain>
    </source>
</reference>
<organism evidence="1 2">
    <name type="scientific">Candidatus Gemmiger excrementigallinarum</name>
    <dbReference type="NCBI Taxonomy" id="2838609"/>
    <lineage>
        <taxon>Bacteria</taxon>
        <taxon>Bacillati</taxon>
        <taxon>Bacillota</taxon>
        <taxon>Clostridia</taxon>
        <taxon>Eubacteriales</taxon>
        <taxon>Gemmiger</taxon>
    </lineage>
</organism>